<reference evidence="4" key="1">
    <citation type="submission" date="2022-11" db="UniProtKB">
        <authorList>
            <consortium name="WormBaseParasite"/>
        </authorList>
    </citation>
    <scope>IDENTIFICATION</scope>
</reference>
<protein>
    <submittedName>
        <fullName evidence="4">BZIP domain-containing protein</fullName>
    </submittedName>
</protein>
<dbReference type="PROSITE" id="PS50217">
    <property type="entry name" value="BZIP"/>
    <property type="match status" value="1"/>
</dbReference>
<dbReference type="Proteomes" id="UP000887581">
    <property type="component" value="Unplaced"/>
</dbReference>
<organism evidence="3 4">
    <name type="scientific">Setaria digitata</name>
    <dbReference type="NCBI Taxonomy" id="48799"/>
    <lineage>
        <taxon>Eukaryota</taxon>
        <taxon>Metazoa</taxon>
        <taxon>Ecdysozoa</taxon>
        <taxon>Nematoda</taxon>
        <taxon>Chromadorea</taxon>
        <taxon>Rhabditida</taxon>
        <taxon>Spirurina</taxon>
        <taxon>Spiruromorpha</taxon>
        <taxon>Filarioidea</taxon>
        <taxon>Setariidae</taxon>
        <taxon>Setaria</taxon>
    </lineage>
</organism>
<accession>A0A915PYE0</accession>
<dbReference type="GO" id="GO:0003700">
    <property type="term" value="F:DNA-binding transcription factor activity"/>
    <property type="evidence" value="ECO:0007669"/>
    <property type="project" value="InterPro"/>
</dbReference>
<feature type="domain" description="BZIP" evidence="2">
    <location>
        <begin position="209"/>
        <end position="263"/>
    </location>
</feature>
<evidence type="ECO:0000256" key="1">
    <source>
        <dbReference type="SAM" id="Coils"/>
    </source>
</evidence>
<evidence type="ECO:0000259" key="2">
    <source>
        <dbReference type="PROSITE" id="PS50217"/>
    </source>
</evidence>
<dbReference type="SUPFAM" id="SSF57959">
    <property type="entry name" value="Leucine zipper domain"/>
    <property type="match status" value="1"/>
</dbReference>
<proteinExistence type="predicted"/>
<dbReference type="WBParaSite" id="sdigi.contig6.g732.t1">
    <property type="protein sequence ID" value="sdigi.contig6.g732.t1"/>
    <property type="gene ID" value="sdigi.contig6.g732"/>
</dbReference>
<keyword evidence="3" id="KW-1185">Reference proteome</keyword>
<dbReference type="AlphaFoldDB" id="A0A915PYE0"/>
<keyword evidence="1" id="KW-0175">Coiled coil</keyword>
<dbReference type="InterPro" id="IPR004827">
    <property type="entry name" value="bZIP"/>
</dbReference>
<sequence>MLQTSVITIIGMTNPFDADDLLKRSIFSSILGFGRKVKNTGRVGSVKDEDVSGPAVTINNNGAILDELTACKRKYRTEQEIYNEIVCECAELEKNKAASMPNSAQMRSVACSTSELMDMTINPDSLDPHFPTEHSNNITVQNLVRLLVVAVKESGILNDQCGTNSSEDILKRKRLQEWCNSQAKEIADILVKVQNKKAYRVKERIFNTQNKKAAIRYRKRQKELKEEAELELTILVNKNNELKNEIKRMQAEIDQLKARVLQRTSEEA</sequence>
<dbReference type="Gene3D" id="1.20.5.170">
    <property type="match status" value="1"/>
</dbReference>
<feature type="coiled-coil region" evidence="1">
    <location>
        <begin position="218"/>
        <end position="266"/>
    </location>
</feature>
<evidence type="ECO:0000313" key="4">
    <source>
        <dbReference type="WBParaSite" id="sdigi.contig6.g732.t1"/>
    </source>
</evidence>
<name>A0A915PYE0_9BILA</name>
<dbReference type="InterPro" id="IPR046347">
    <property type="entry name" value="bZIP_sf"/>
</dbReference>
<evidence type="ECO:0000313" key="3">
    <source>
        <dbReference type="Proteomes" id="UP000887581"/>
    </source>
</evidence>